<name>A0A1I8AX17_MELHA</name>
<dbReference type="PANTHER" id="PTHR13954">
    <property type="entry name" value="IRE1-RELATED"/>
    <property type="match status" value="1"/>
</dbReference>
<dbReference type="InterPro" id="IPR045133">
    <property type="entry name" value="IRE1/2-like"/>
</dbReference>
<dbReference type="AlphaFoldDB" id="A0A1I8AX17"/>
<sequence length="200" mass="23213">FSGVSVYHAYWEDRRICVALKVSYYDNERKRFAKREINVLQYFSIIPINERDRIINMIGSQIINEKIINENGQESIIQFMYIALELEGQNLNSYFDKRSKKRGVNIKELLIKIARGAALSIKQFHKHGIHLDIKATNFVVSLKQNNLKKEIILKLIDFNTSAIAANQGIESKVHGFKKFKAPEIRSKDPEQKFNVNICII</sequence>
<dbReference type="PANTHER" id="PTHR13954:SF6">
    <property type="entry name" value="NON-SPECIFIC SERINE_THREONINE PROTEIN KINASE"/>
    <property type="match status" value="1"/>
</dbReference>
<organism evidence="2 3">
    <name type="scientific">Meloidogyne hapla</name>
    <name type="common">Root-knot nematode worm</name>
    <dbReference type="NCBI Taxonomy" id="6305"/>
    <lineage>
        <taxon>Eukaryota</taxon>
        <taxon>Metazoa</taxon>
        <taxon>Ecdysozoa</taxon>
        <taxon>Nematoda</taxon>
        <taxon>Chromadorea</taxon>
        <taxon>Rhabditida</taxon>
        <taxon>Tylenchina</taxon>
        <taxon>Tylenchomorpha</taxon>
        <taxon>Tylenchoidea</taxon>
        <taxon>Meloidogynidae</taxon>
        <taxon>Meloidogyninae</taxon>
        <taxon>Meloidogyne</taxon>
    </lineage>
</organism>
<dbReference type="PROSITE" id="PS50011">
    <property type="entry name" value="PROTEIN_KINASE_DOM"/>
    <property type="match status" value="1"/>
</dbReference>
<proteinExistence type="predicted"/>
<reference evidence="3" key="1">
    <citation type="submission" date="2016-11" db="UniProtKB">
        <authorList>
            <consortium name="WormBaseParasite"/>
        </authorList>
    </citation>
    <scope>IDENTIFICATION</scope>
</reference>
<dbReference type="Pfam" id="PF00069">
    <property type="entry name" value="Pkinase"/>
    <property type="match status" value="1"/>
</dbReference>
<dbReference type="Proteomes" id="UP000095281">
    <property type="component" value="Unplaced"/>
</dbReference>
<dbReference type="GO" id="GO:1990604">
    <property type="term" value="C:IRE1-TRAF2-ASK1 complex"/>
    <property type="evidence" value="ECO:0007669"/>
    <property type="project" value="TreeGrafter"/>
</dbReference>
<dbReference type="GO" id="GO:0051082">
    <property type="term" value="F:unfolded protein binding"/>
    <property type="evidence" value="ECO:0007669"/>
    <property type="project" value="TreeGrafter"/>
</dbReference>
<dbReference type="InterPro" id="IPR011009">
    <property type="entry name" value="Kinase-like_dom_sf"/>
</dbReference>
<dbReference type="GO" id="GO:0036498">
    <property type="term" value="P:IRE1-mediated unfolded protein response"/>
    <property type="evidence" value="ECO:0007669"/>
    <property type="project" value="TreeGrafter"/>
</dbReference>
<dbReference type="WBParaSite" id="MhA1_Contig1006.frz3.gene10">
    <property type="protein sequence ID" value="MhA1_Contig1006.frz3.gene10"/>
    <property type="gene ID" value="MhA1_Contig1006.frz3.gene10"/>
</dbReference>
<protein>
    <submittedName>
        <fullName evidence="3">Protein kinase domain-containing protein</fullName>
    </submittedName>
</protein>
<dbReference type="GO" id="GO:0004521">
    <property type="term" value="F:RNA endonuclease activity"/>
    <property type="evidence" value="ECO:0007669"/>
    <property type="project" value="InterPro"/>
</dbReference>
<dbReference type="InterPro" id="IPR000719">
    <property type="entry name" value="Prot_kinase_dom"/>
</dbReference>
<dbReference type="GO" id="GO:0005524">
    <property type="term" value="F:ATP binding"/>
    <property type="evidence" value="ECO:0007669"/>
    <property type="project" value="InterPro"/>
</dbReference>
<accession>A0A1I8AX17</accession>
<dbReference type="GO" id="GO:0004674">
    <property type="term" value="F:protein serine/threonine kinase activity"/>
    <property type="evidence" value="ECO:0007669"/>
    <property type="project" value="InterPro"/>
</dbReference>
<dbReference type="Gene3D" id="1.10.510.10">
    <property type="entry name" value="Transferase(Phosphotransferase) domain 1"/>
    <property type="match status" value="1"/>
</dbReference>
<evidence type="ECO:0000313" key="3">
    <source>
        <dbReference type="WBParaSite" id="MhA1_Contig1006.frz3.gene10"/>
    </source>
</evidence>
<evidence type="ECO:0000259" key="1">
    <source>
        <dbReference type="PROSITE" id="PS50011"/>
    </source>
</evidence>
<dbReference type="GO" id="GO:0070059">
    <property type="term" value="P:intrinsic apoptotic signaling pathway in response to endoplasmic reticulum stress"/>
    <property type="evidence" value="ECO:0007669"/>
    <property type="project" value="TreeGrafter"/>
</dbReference>
<feature type="domain" description="Protein kinase" evidence="1">
    <location>
        <begin position="1"/>
        <end position="200"/>
    </location>
</feature>
<evidence type="ECO:0000313" key="2">
    <source>
        <dbReference type="Proteomes" id="UP000095281"/>
    </source>
</evidence>
<dbReference type="SUPFAM" id="SSF56112">
    <property type="entry name" value="Protein kinase-like (PK-like)"/>
    <property type="match status" value="1"/>
</dbReference>
<dbReference type="Gene3D" id="3.30.200.20">
    <property type="entry name" value="Phosphorylase Kinase, domain 1"/>
    <property type="match status" value="1"/>
</dbReference>
<keyword evidence="2" id="KW-1185">Reference proteome</keyword>